<organism evidence="2 3">
    <name type="scientific">Nocardiopsis aegyptia</name>
    <dbReference type="NCBI Taxonomy" id="220378"/>
    <lineage>
        <taxon>Bacteria</taxon>
        <taxon>Bacillati</taxon>
        <taxon>Actinomycetota</taxon>
        <taxon>Actinomycetes</taxon>
        <taxon>Streptosporangiales</taxon>
        <taxon>Nocardiopsidaceae</taxon>
        <taxon>Nocardiopsis</taxon>
    </lineage>
</organism>
<sequence>MTDDDLIGAWRLLSYHDIDEGTGTLGEGPLGPHPRGILIYDPSGHMTVGMMRGTPDAEAPAARRTAPLTTYMGYAGTWSLDGATVVHSVEVSSHLHMVGTEQVRDAALDGRRLTLYGTAVMGERRQRRVLLWEREDQS</sequence>
<reference evidence="2 3" key="1">
    <citation type="submission" date="2020-07" db="EMBL/GenBank/DDBJ databases">
        <title>Sequencing the genomes of 1000 actinobacteria strains.</title>
        <authorList>
            <person name="Klenk H.-P."/>
        </authorList>
    </citation>
    <scope>NUCLEOTIDE SEQUENCE [LARGE SCALE GENOMIC DNA]</scope>
    <source>
        <strain evidence="2 3">DSM 44442</strain>
    </source>
</reference>
<evidence type="ECO:0000259" key="1">
    <source>
        <dbReference type="Pfam" id="PF13924"/>
    </source>
</evidence>
<evidence type="ECO:0000313" key="3">
    <source>
        <dbReference type="Proteomes" id="UP000572051"/>
    </source>
</evidence>
<gene>
    <name evidence="2" type="ORF">HNR10_004012</name>
</gene>
<comment type="caution">
    <text evidence="2">The sequence shown here is derived from an EMBL/GenBank/DDBJ whole genome shotgun (WGS) entry which is preliminary data.</text>
</comment>
<name>A0A7Z0EPX1_9ACTN</name>
<dbReference type="RefSeq" id="WP_179825834.1">
    <property type="nucleotide sequence ID" value="NZ_JACCFS010000001.1"/>
</dbReference>
<keyword evidence="3" id="KW-1185">Reference proteome</keyword>
<dbReference type="InterPro" id="IPR024311">
    <property type="entry name" value="Lipocalin-like"/>
</dbReference>
<protein>
    <recommendedName>
        <fullName evidence="1">Lipocalin-like domain-containing protein</fullName>
    </recommendedName>
</protein>
<dbReference type="Proteomes" id="UP000572051">
    <property type="component" value="Unassembled WGS sequence"/>
</dbReference>
<proteinExistence type="predicted"/>
<dbReference type="AlphaFoldDB" id="A0A7Z0EPX1"/>
<feature type="domain" description="Lipocalin-like" evidence="1">
    <location>
        <begin position="7"/>
        <end position="134"/>
    </location>
</feature>
<dbReference type="Pfam" id="PF13924">
    <property type="entry name" value="Lipocalin_5"/>
    <property type="match status" value="1"/>
</dbReference>
<accession>A0A7Z0EPX1</accession>
<evidence type="ECO:0000313" key="2">
    <source>
        <dbReference type="EMBL" id="NYJ36131.1"/>
    </source>
</evidence>
<dbReference type="EMBL" id="JACCFS010000001">
    <property type="protein sequence ID" value="NYJ36131.1"/>
    <property type="molecule type" value="Genomic_DNA"/>
</dbReference>